<organism evidence="13 14">
    <name type="scientific">Candidatus Falkowbacteria bacterium RIFOXYA2_FULL_47_19</name>
    <dbReference type="NCBI Taxonomy" id="1797994"/>
    <lineage>
        <taxon>Bacteria</taxon>
        <taxon>Candidatus Falkowiibacteriota</taxon>
    </lineage>
</organism>
<proteinExistence type="predicted"/>
<keyword evidence="8" id="KW-0413">Isomerase</keyword>
<dbReference type="Gene3D" id="3.20.20.70">
    <property type="entry name" value="Aldolase class I"/>
    <property type="match status" value="1"/>
</dbReference>
<dbReference type="GO" id="GO:0051539">
    <property type="term" value="F:4 iron, 4 sulfur cluster binding"/>
    <property type="evidence" value="ECO:0007669"/>
    <property type="project" value="UniProtKB-KW"/>
</dbReference>
<dbReference type="Pfam" id="PF04055">
    <property type="entry name" value="Radical_SAM"/>
    <property type="match status" value="1"/>
</dbReference>
<name>A0A1F5SN99_9BACT</name>
<evidence type="ECO:0000259" key="12">
    <source>
        <dbReference type="PROSITE" id="PS51918"/>
    </source>
</evidence>
<evidence type="ECO:0000256" key="5">
    <source>
        <dbReference type="ARBA" id="ARBA00022898"/>
    </source>
</evidence>
<gene>
    <name evidence="13" type="ORF">A2227_06755</name>
</gene>
<feature type="binding site" evidence="9">
    <location>
        <position position="120"/>
    </location>
    <ligand>
        <name>[4Fe-4S] cluster</name>
        <dbReference type="ChEBI" id="CHEBI:49883"/>
        <note>4Fe-4S-S-AdoMet</note>
    </ligand>
</feature>
<sequence>MLNWSVAAESEWKRLLRESLTGAESIAARFGLDPALIKAVIRQYPARVNPYYLSLIREKNDPIYRQCIPDPAELDDAGGTADPLCEEPENQARPGVPSLLTHRYPDRLLFRISNQCAMYCRFCTRKRKVGDPGKQPTRDAIEEAFRYIENTPAIRDVVLSGGDSLLLDDAPLERIIRRLWNILSSRPAGIIRLGSRLPVVLPQRVTPELCAMLKRYHPVYLNTHFNHPAELTAESRRACTLLADAGIPLGNQSVLLKGVNDDPAVMKELVQGLLSMRVRPYYLYQADPVKGTSHFRTSVDRGLEIYRALRGHTSGLAVPTYVIDAPGGGGKIPLLPDYIKAKYPGRVILRNYEDKEFVYPDTADYK</sequence>
<evidence type="ECO:0000313" key="13">
    <source>
        <dbReference type="EMBL" id="OGF28185.1"/>
    </source>
</evidence>
<accession>A0A1F5SN99</accession>
<keyword evidence="5 10" id="KW-0663">Pyridoxal phosphate</keyword>
<feature type="domain" description="Radical SAM core" evidence="12">
    <location>
        <begin position="102"/>
        <end position="316"/>
    </location>
</feature>
<dbReference type="AlphaFoldDB" id="A0A1F5SN99"/>
<feature type="binding site" evidence="9">
    <location>
        <position position="123"/>
    </location>
    <ligand>
        <name>[4Fe-4S] cluster</name>
        <dbReference type="ChEBI" id="CHEBI:49883"/>
        <note>4Fe-4S-S-AdoMet</note>
    </ligand>
</feature>
<dbReference type="GO" id="GO:0016853">
    <property type="term" value="F:isomerase activity"/>
    <property type="evidence" value="ECO:0007669"/>
    <property type="project" value="UniProtKB-KW"/>
</dbReference>
<feature type="modified residue" description="N6-(pyridoxal phosphate)lysine" evidence="10">
    <location>
        <position position="331"/>
    </location>
</feature>
<keyword evidence="3" id="KW-0949">S-adenosyl-L-methionine</keyword>
<dbReference type="PANTHER" id="PTHR30538">
    <property type="entry name" value="LYSINE 2,3-AMINOMUTASE-RELATED"/>
    <property type="match status" value="1"/>
</dbReference>
<dbReference type="SFLD" id="SFLDG01070">
    <property type="entry name" value="PLP-dependent"/>
    <property type="match status" value="1"/>
</dbReference>
<evidence type="ECO:0000256" key="3">
    <source>
        <dbReference type="ARBA" id="ARBA00022691"/>
    </source>
</evidence>
<dbReference type="NCBIfam" id="TIGR00238">
    <property type="entry name" value="KamA family radical SAM protein"/>
    <property type="match status" value="1"/>
</dbReference>
<comment type="caution">
    <text evidence="13">The sequence shown here is derived from an EMBL/GenBank/DDBJ whole genome shotgun (WGS) entry which is preliminary data.</text>
</comment>
<keyword evidence="4 9" id="KW-0479">Metal-binding</keyword>
<evidence type="ECO:0000256" key="8">
    <source>
        <dbReference type="ARBA" id="ARBA00023235"/>
    </source>
</evidence>
<dbReference type="InterPro" id="IPR007197">
    <property type="entry name" value="rSAM"/>
</dbReference>
<evidence type="ECO:0000256" key="9">
    <source>
        <dbReference type="PIRSR" id="PIRSR004911-1"/>
    </source>
</evidence>
<feature type="region of interest" description="Disordered" evidence="11">
    <location>
        <begin position="78"/>
        <end position="98"/>
    </location>
</feature>
<dbReference type="SUPFAM" id="SSF102114">
    <property type="entry name" value="Radical SAM enzymes"/>
    <property type="match status" value="1"/>
</dbReference>
<evidence type="ECO:0000256" key="10">
    <source>
        <dbReference type="PIRSR" id="PIRSR603739-50"/>
    </source>
</evidence>
<dbReference type="SFLD" id="SFLDS00029">
    <property type="entry name" value="Radical_SAM"/>
    <property type="match status" value="1"/>
</dbReference>
<evidence type="ECO:0000256" key="7">
    <source>
        <dbReference type="ARBA" id="ARBA00023014"/>
    </source>
</evidence>
<dbReference type="PANTHER" id="PTHR30538:SF1">
    <property type="entry name" value="L-LYSINE 2,3-AMINOMUTASE"/>
    <property type="match status" value="1"/>
</dbReference>
<dbReference type="InterPro" id="IPR013785">
    <property type="entry name" value="Aldolase_TIM"/>
</dbReference>
<keyword evidence="7 9" id="KW-0411">Iron-sulfur</keyword>
<evidence type="ECO:0000256" key="11">
    <source>
        <dbReference type="SAM" id="MobiDB-lite"/>
    </source>
</evidence>
<dbReference type="PIRSF" id="PIRSF004911">
    <property type="entry name" value="DUF160"/>
    <property type="match status" value="1"/>
</dbReference>
<dbReference type="InterPro" id="IPR003739">
    <property type="entry name" value="Lys_aminomutase/Glu_NH3_mut"/>
</dbReference>
<evidence type="ECO:0000256" key="2">
    <source>
        <dbReference type="ARBA" id="ARBA00022485"/>
    </source>
</evidence>
<evidence type="ECO:0000313" key="14">
    <source>
        <dbReference type="Proteomes" id="UP000178367"/>
    </source>
</evidence>
<dbReference type="EMBL" id="MFGB01000002">
    <property type="protein sequence ID" value="OGF28185.1"/>
    <property type="molecule type" value="Genomic_DNA"/>
</dbReference>
<dbReference type="CDD" id="cd01335">
    <property type="entry name" value="Radical_SAM"/>
    <property type="match status" value="1"/>
</dbReference>
<dbReference type="Pfam" id="PF12544">
    <property type="entry name" value="LAM_C"/>
    <property type="match status" value="1"/>
</dbReference>
<protein>
    <submittedName>
        <fullName evidence="13">Lysine 2,3-aminomutase</fullName>
    </submittedName>
</protein>
<dbReference type="InterPro" id="IPR025895">
    <property type="entry name" value="LAM_C_dom"/>
</dbReference>
<dbReference type="STRING" id="1797994.A2227_06755"/>
<dbReference type="PROSITE" id="PS51918">
    <property type="entry name" value="RADICAL_SAM"/>
    <property type="match status" value="1"/>
</dbReference>
<comment type="cofactor">
    <cofactor evidence="1 10">
        <name>pyridoxal 5'-phosphate</name>
        <dbReference type="ChEBI" id="CHEBI:597326"/>
    </cofactor>
</comment>
<evidence type="ECO:0000256" key="1">
    <source>
        <dbReference type="ARBA" id="ARBA00001933"/>
    </source>
</evidence>
<evidence type="ECO:0000256" key="4">
    <source>
        <dbReference type="ARBA" id="ARBA00022723"/>
    </source>
</evidence>
<feature type="binding site" evidence="9">
    <location>
        <position position="116"/>
    </location>
    <ligand>
        <name>[4Fe-4S] cluster</name>
        <dbReference type="ChEBI" id="CHEBI:49883"/>
        <note>4Fe-4S-S-AdoMet</note>
    </ligand>
</feature>
<dbReference type="GO" id="GO:0046872">
    <property type="term" value="F:metal ion binding"/>
    <property type="evidence" value="ECO:0007669"/>
    <property type="project" value="UniProtKB-KW"/>
</dbReference>
<dbReference type="Proteomes" id="UP000178367">
    <property type="component" value="Unassembled WGS sequence"/>
</dbReference>
<keyword evidence="2 9" id="KW-0004">4Fe-4S</keyword>
<reference evidence="13 14" key="1">
    <citation type="journal article" date="2016" name="Nat. Commun.">
        <title>Thousands of microbial genomes shed light on interconnected biogeochemical processes in an aquifer system.</title>
        <authorList>
            <person name="Anantharaman K."/>
            <person name="Brown C.T."/>
            <person name="Hug L.A."/>
            <person name="Sharon I."/>
            <person name="Castelle C.J."/>
            <person name="Probst A.J."/>
            <person name="Thomas B.C."/>
            <person name="Singh A."/>
            <person name="Wilkins M.J."/>
            <person name="Karaoz U."/>
            <person name="Brodie E.L."/>
            <person name="Williams K.H."/>
            <person name="Hubbard S.S."/>
            <person name="Banfield J.F."/>
        </authorList>
    </citation>
    <scope>NUCLEOTIDE SEQUENCE [LARGE SCALE GENOMIC DNA]</scope>
</reference>
<dbReference type="InterPro" id="IPR058240">
    <property type="entry name" value="rSAM_sf"/>
</dbReference>
<keyword evidence="6" id="KW-0408">Iron</keyword>
<evidence type="ECO:0000256" key="6">
    <source>
        <dbReference type="ARBA" id="ARBA00023004"/>
    </source>
</evidence>